<accession>A0A061IUY8</accession>
<sequence>MCVAVVAVFVFCPLAGCIRLSSFFDVCVCACVCVSACFLHCCRALFFFLYAACKGRGERGVRLGLTPVSVSFGPFPSA</sequence>
<feature type="signal peptide" evidence="1">
    <location>
        <begin position="1"/>
        <end position="17"/>
    </location>
</feature>
<protein>
    <recommendedName>
        <fullName evidence="4">Secreted protein</fullName>
    </recommendedName>
</protein>
<dbReference type="EMBL" id="AUPL01008193">
    <property type="protein sequence ID" value="ESL04877.1"/>
    <property type="molecule type" value="Genomic_DNA"/>
</dbReference>
<evidence type="ECO:0000313" key="2">
    <source>
        <dbReference type="EMBL" id="ESL04877.1"/>
    </source>
</evidence>
<gene>
    <name evidence="2" type="ORF">TRSC58_07579</name>
</gene>
<evidence type="ECO:0008006" key="4">
    <source>
        <dbReference type="Google" id="ProtNLM"/>
    </source>
</evidence>
<evidence type="ECO:0000256" key="1">
    <source>
        <dbReference type="SAM" id="SignalP"/>
    </source>
</evidence>
<keyword evidence="3" id="KW-1185">Reference proteome</keyword>
<dbReference type="AlphaFoldDB" id="A0A061IUY8"/>
<dbReference type="Proteomes" id="UP000031737">
    <property type="component" value="Unassembled WGS sequence"/>
</dbReference>
<reference evidence="2 3" key="1">
    <citation type="submission" date="2013-07" db="EMBL/GenBank/DDBJ databases">
        <authorList>
            <person name="Stoco P.H."/>
            <person name="Wagner G."/>
            <person name="Gerber A."/>
            <person name="Zaha A."/>
            <person name="Thompson C."/>
            <person name="Bartholomeu D.C."/>
            <person name="Luckemeyer D.D."/>
            <person name="Bahia D."/>
            <person name="Loreto E."/>
            <person name="Prestes E.B."/>
            <person name="Lima F.M."/>
            <person name="Rodrigues-Luiz G."/>
            <person name="Vallejo G.A."/>
            <person name="Filho J.F."/>
            <person name="Monteiro K.M."/>
            <person name="Tyler K.M."/>
            <person name="de Almeida L.G."/>
            <person name="Ortiz M.F."/>
            <person name="Siervo M.A."/>
            <person name="de Moraes M.H."/>
            <person name="Cunha O.L."/>
            <person name="Mendonca-Neto R."/>
            <person name="Silva R."/>
            <person name="Teixeira S.M."/>
            <person name="Murta S.M."/>
            <person name="Sincero T.C."/>
            <person name="Mendes T.A."/>
            <person name="Urmenyi T.P."/>
            <person name="Silva V.G."/>
            <person name="da Rocha W.D."/>
            <person name="Andersson B."/>
            <person name="Romanha A.J."/>
            <person name="Steindel M."/>
            <person name="de Vasconcelos A.T."/>
            <person name="Grisard E.C."/>
        </authorList>
    </citation>
    <scope>NUCLEOTIDE SEQUENCE [LARGE SCALE GENOMIC DNA]</scope>
    <source>
        <strain evidence="2 3">SC58</strain>
    </source>
</reference>
<keyword evidence="1" id="KW-0732">Signal</keyword>
<feature type="chain" id="PRO_5001601336" description="Secreted protein" evidence="1">
    <location>
        <begin position="18"/>
        <end position="78"/>
    </location>
</feature>
<comment type="caution">
    <text evidence="2">The sequence shown here is derived from an EMBL/GenBank/DDBJ whole genome shotgun (WGS) entry which is preliminary data.</text>
</comment>
<proteinExistence type="predicted"/>
<name>A0A061IUY8_TRYRA</name>
<evidence type="ECO:0000313" key="3">
    <source>
        <dbReference type="Proteomes" id="UP000031737"/>
    </source>
</evidence>
<organism evidence="2 3">
    <name type="scientific">Trypanosoma rangeli SC58</name>
    <dbReference type="NCBI Taxonomy" id="429131"/>
    <lineage>
        <taxon>Eukaryota</taxon>
        <taxon>Discoba</taxon>
        <taxon>Euglenozoa</taxon>
        <taxon>Kinetoplastea</taxon>
        <taxon>Metakinetoplastina</taxon>
        <taxon>Trypanosomatida</taxon>
        <taxon>Trypanosomatidae</taxon>
        <taxon>Trypanosoma</taxon>
        <taxon>Herpetosoma</taxon>
    </lineage>
</organism>
<dbReference type="VEuPathDB" id="TriTrypDB:TRSC58_07579"/>